<sequence length="68" mass="6921">MEYSRTKVATPAANRARLARRKARSPGRRRRSAAAAGAASAAEGDDGVRAPGSVAADAPVLAGDMART</sequence>
<organism evidence="2 3">
    <name type="scientific">Kitasatospora arboriphila</name>
    <dbReference type="NCBI Taxonomy" id="258052"/>
    <lineage>
        <taxon>Bacteria</taxon>
        <taxon>Bacillati</taxon>
        <taxon>Actinomycetota</taxon>
        <taxon>Actinomycetes</taxon>
        <taxon>Kitasatosporales</taxon>
        <taxon>Streptomycetaceae</taxon>
        <taxon>Kitasatospora</taxon>
    </lineage>
</organism>
<feature type="compositionally biased region" description="Basic residues" evidence="1">
    <location>
        <begin position="17"/>
        <end position="32"/>
    </location>
</feature>
<dbReference type="EMBL" id="BAAALD010000017">
    <property type="protein sequence ID" value="GAA1080684.1"/>
    <property type="molecule type" value="Genomic_DNA"/>
</dbReference>
<accession>A0ABN1TFH9</accession>
<dbReference type="Proteomes" id="UP001499987">
    <property type="component" value="Unassembled WGS sequence"/>
</dbReference>
<proteinExistence type="predicted"/>
<name>A0ABN1TFH9_9ACTN</name>
<comment type="caution">
    <text evidence="2">The sequence shown here is derived from an EMBL/GenBank/DDBJ whole genome shotgun (WGS) entry which is preliminary data.</text>
</comment>
<evidence type="ECO:0000313" key="3">
    <source>
        <dbReference type="Proteomes" id="UP001499987"/>
    </source>
</evidence>
<gene>
    <name evidence="2" type="ORF">GCM10009663_24230</name>
</gene>
<evidence type="ECO:0000313" key="2">
    <source>
        <dbReference type="EMBL" id="GAA1080684.1"/>
    </source>
</evidence>
<keyword evidence="3" id="KW-1185">Reference proteome</keyword>
<reference evidence="2 3" key="1">
    <citation type="journal article" date="2019" name="Int. J. Syst. Evol. Microbiol.">
        <title>The Global Catalogue of Microorganisms (GCM) 10K type strain sequencing project: providing services to taxonomists for standard genome sequencing and annotation.</title>
        <authorList>
            <consortium name="The Broad Institute Genomics Platform"/>
            <consortium name="The Broad Institute Genome Sequencing Center for Infectious Disease"/>
            <person name="Wu L."/>
            <person name="Ma J."/>
        </authorList>
    </citation>
    <scope>NUCLEOTIDE SEQUENCE [LARGE SCALE GENOMIC DNA]</scope>
    <source>
        <strain evidence="2 3">JCM 13002</strain>
    </source>
</reference>
<protein>
    <submittedName>
        <fullName evidence="2">Uncharacterized protein</fullName>
    </submittedName>
</protein>
<feature type="region of interest" description="Disordered" evidence="1">
    <location>
        <begin position="1"/>
        <end position="68"/>
    </location>
</feature>
<feature type="compositionally biased region" description="Low complexity" evidence="1">
    <location>
        <begin position="33"/>
        <end position="42"/>
    </location>
</feature>
<evidence type="ECO:0000256" key="1">
    <source>
        <dbReference type="SAM" id="MobiDB-lite"/>
    </source>
</evidence>